<dbReference type="PANTHER" id="PTHR12213:SF0">
    <property type="entry name" value="CORRINOID ADENOSYLTRANSFERASE MMAB"/>
    <property type="match status" value="1"/>
</dbReference>
<dbReference type="SUPFAM" id="SSF89028">
    <property type="entry name" value="Cobalamin adenosyltransferase-like"/>
    <property type="match status" value="1"/>
</dbReference>
<evidence type="ECO:0000256" key="1">
    <source>
        <dbReference type="ARBA" id="ARBA00004496"/>
    </source>
</evidence>
<dbReference type="OrthoDB" id="9778896at2"/>
<dbReference type="RefSeq" id="WP_053437044.1">
    <property type="nucleotide sequence ID" value="NZ_LGUF01000007.1"/>
</dbReference>
<keyword evidence="19" id="KW-1185">Reference proteome</keyword>
<evidence type="ECO:0000259" key="17">
    <source>
        <dbReference type="Pfam" id="PF01923"/>
    </source>
</evidence>
<dbReference type="NCBIfam" id="TIGR00636">
    <property type="entry name" value="PduO_Nterm"/>
    <property type="match status" value="1"/>
</dbReference>
<dbReference type="STRING" id="1459.AF332_24645"/>
<evidence type="ECO:0000256" key="10">
    <source>
        <dbReference type="ARBA" id="ARBA00022840"/>
    </source>
</evidence>
<dbReference type="AlphaFoldDB" id="A0A0M0GIK4"/>
<dbReference type="Proteomes" id="UP000037109">
    <property type="component" value="Unassembled WGS sequence"/>
</dbReference>
<dbReference type="GO" id="GO:0005524">
    <property type="term" value="F:ATP binding"/>
    <property type="evidence" value="ECO:0007669"/>
    <property type="project" value="UniProtKB-UniRule"/>
</dbReference>
<comment type="similarity">
    <text evidence="3 16">Belongs to the Cob(I)alamin adenosyltransferase family.</text>
</comment>
<accession>A0A0M0GIK4</accession>
<dbReference type="Pfam" id="PF01923">
    <property type="entry name" value="Cob_adeno_trans"/>
    <property type="match status" value="1"/>
</dbReference>
<evidence type="ECO:0000256" key="8">
    <source>
        <dbReference type="ARBA" id="ARBA00022679"/>
    </source>
</evidence>
<dbReference type="EC" id="2.5.1.17" evidence="4 16"/>
<keyword evidence="10 16" id="KW-0067">ATP-binding</keyword>
<comment type="caution">
    <text evidence="18">The sequence shown here is derived from an EMBL/GenBank/DDBJ whole genome shotgun (WGS) entry which is preliminary data.</text>
</comment>
<keyword evidence="6" id="KW-0963">Cytoplasm</keyword>
<evidence type="ECO:0000256" key="2">
    <source>
        <dbReference type="ARBA" id="ARBA00005121"/>
    </source>
</evidence>
<keyword evidence="9 16" id="KW-0547">Nucleotide-binding</keyword>
<dbReference type="InterPro" id="IPR029499">
    <property type="entry name" value="PduO-typ"/>
</dbReference>
<comment type="subcellular location">
    <subcellularLocation>
        <location evidence="1">Cytoplasm</location>
    </subcellularLocation>
</comment>
<evidence type="ECO:0000256" key="15">
    <source>
        <dbReference type="ARBA" id="ARBA00048692"/>
    </source>
</evidence>
<evidence type="ECO:0000313" key="18">
    <source>
        <dbReference type="EMBL" id="KON89679.1"/>
    </source>
</evidence>
<dbReference type="FunFam" id="1.20.1200.10:FF:000003">
    <property type="entry name" value="ATP:cob(I)alamin adenosyltransferase"/>
    <property type="match status" value="1"/>
</dbReference>
<evidence type="ECO:0000313" key="19">
    <source>
        <dbReference type="Proteomes" id="UP000037109"/>
    </source>
</evidence>
<comment type="catalytic activity">
    <reaction evidence="15 16">
        <text>2 cob(II)alamin + reduced [electron-transfer flavoprotein] + 2 ATP = 2 adenosylcob(III)alamin + 2 triphosphate + oxidized [electron-transfer flavoprotein] + 3 H(+)</text>
        <dbReference type="Rhea" id="RHEA:28671"/>
        <dbReference type="Rhea" id="RHEA-COMP:10685"/>
        <dbReference type="Rhea" id="RHEA-COMP:10686"/>
        <dbReference type="ChEBI" id="CHEBI:15378"/>
        <dbReference type="ChEBI" id="CHEBI:16304"/>
        <dbReference type="ChEBI" id="CHEBI:18036"/>
        <dbReference type="ChEBI" id="CHEBI:18408"/>
        <dbReference type="ChEBI" id="CHEBI:30616"/>
        <dbReference type="ChEBI" id="CHEBI:57692"/>
        <dbReference type="ChEBI" id="CHEBI:58307"/>
        <dbReference type="EC" id="2.5.1.17"/>
    </reaction>
</comment>
<dbReference type="UniPathway" id="UPA00148">
    <property type="reaction ID" value="UER00233"/>
</dbReference>
<protein>
    <recommendedName>
        <fullName evidence="5 16">Corrinoid adenosyltransferase</fullName>
        <ecNumber evidence="4 16">2.5.1.17</ecNumber>
    </recommendedName>
    <alternativeName>
        <fullName evidence="11 16">Cob(II)alamin adenosyltransferase</fullName>
    </alternativeName>
    <alternativeName>
        <fullName evidence="13 16">Cob(II)yrinic acid a,c-diamide adenosyltransferase</fullName>
    </alternativeName>
    <alternativeName>
        <fullName evidence="12 16">Cobinamide/cobalamin adenosyltransferase</fullName>
    </alternativeName>
</protein>
<evidence type="ECO:0000256" key="6">
    <source>
        <dbReference type="ARBA" id="ARBA00022490"/>
    </source>
</evidence>
<evidence type="ECO:0000256" key="4">
    <source>
        <dbReference type="ARBA" id="ARBA00012454"/>
    </source>
</evidence>
<dbReference type="InterPro" id="IPR036451">
    <property type="entry name" value="CblAdoTrfase-like_sf"/>
</dbReference>
<keyword evidence="8 16" id="KW-0808">Transferase</keyword>
<dbReference type="InterPro" id="IPR016030">
    <property type="entry name" value="CblAdoTrfase-like"/>
</dbReference>
<organism evidence="18 19">
    <name type="scientific">Sporosarcina globispora</name>
    <name type="common">Bacillus globisporus</name>
    <dbReference type="NCBI Taxonomy" id="1459"/>
    <lineage>
        <taxon>Bacteria</taxon>
        <taxon>Bacillati</taxon>
        <taxon>Bacillota</taxon>
        <taxon>Bacilli</taxon>
        <taxon>Bacillales</taxon>
        <taxon>Caryophanaceae</taxon>
        <taxon>Sporosarcina</taxon>
    </lineage>
</organism>
<evidence type="ECO:0000256" key="12">
    <source>
        <dbReference type="ARBA" id="ARBA00033334"/>
    </source>
</evidence>
<dbReference type="GO" id="GO:0009236">
    <property type="term" value="P:cobalamin biosynthetic process"/>
    <property type="evidence" value="ECO:0007669"/>
    <property type="project" value="UniProtKB-UniRule"/>
</dbReference>
<keyword evidence="7 16" id="KW-0169">Cobalamin biosynthesis</keyword>
<evidence type="ECO:0000256" key="5">
    <source>
        <dbReference type="ARBA" id="ARBA00020963"/>
    </source>
</evidence>
<evidence type="ECO:0000256" key="16">
    <source>
        <dbReference type="RuleBase" id="RU366026"/>
    </source>
</evidence>
<evidence type="ECO:0000256" key="13">
    <source>
        <dbReference type="ARBA" id="ARBA00033354"/>
    </source>
</evidence>
<feature type="domain" description="Cobalamin adenosyltransferase-like" evidence="17">
    <location>
        <begin position="3"/>
        <end position="169"/>
    </location>
</feature>
<comment type="catalytic activity">
    <reaction evidence="14 16">
        <text>2 cob(II)yrinate a,c diamide + reduced [electron-transfer flavoprotein] + 2 ATP = 2 adenosylcob(III)yrinate a,c-diamide + 2 triphosphate + oxidized [electron-transfer flavoprotein] + 3 H(+)</text>
        <dbReference type="Rhea" id="RHEA:11528"/>
        <dbReference type="Rhea" id="RHEA-COMP:10685"/>
        <dbReference type="Rhea" id="RHEA-COMP:10686"/>
        <dbReference type="ChEBI" id="CHEBI:15378"/>
        <dbReference type="ChEBI" id="CHEBI:18036"/>
        <dbReference type="ChEBI" id="CHEBI:30616"/>
        <dbReference type="ChEBI" id="CHEBI:57692"/>
        <dbReference type="ChEBI" id="CHEBI:58307"/>
        <dbReference type="ChEBI" id="CHEBI:58503"/>
        <dbReference type="ChEBI" id="CHEBI:58537"/>
        <dbReference type="EC" id="2.5.1.17"/>
    </reaction>
</comment>
<sequence>MRIYTKTGDKGTTSLLYGQRVSKNDIRVEAYGTCDEANSMIGMALSHLTSEYFSGREKAEQVFHKVQTDLFHAGAELATPAGKEVKWAIKEEDITFMEKQIDEWEADLTALNNFILPGGHHSGAAFHVARTIVRRAERCAVSLGEEVNPLVLVYLNRLSDLLFVAARFVNHHLGTSEQSLHAEKS</sequence>
<dbReference type="Gene3D" id="1.20.1200.10">
    <property type="entry name" value="Cobalamin adenosyltransferase-like"/>
    <property type="match status" value="1"/>
</dbReference>
<gene>
    <name evidence="18" type="ORF">AF332_24645</name>
</gene>
<dbReference type="GO" id="GO:0008817">
    <property type="term" value="F:corrinoid adenosyltransferase activity"/>
    <property type="evidence" value="ECO:0007669"/>
    <property type="project" value="UniProtKB-UniRule"/>
</dbReference>
<reference evidence="19" key="1">
    <citation type="submission" date="2015-07" db="EMBL/GenBank/DDBJ databases">
        <title>Fjat-10036 dsm4.</title>
        <authorList>
            <person name="Liu B."/>
            <person name="Wang J."/>
            <person name="Zhu Y."/>
            <person name="Liu G."/>
            <person name="Chen Q."/>
            <person name="Chen Z."/>
            <person name="Lan J."/>
            <person name="Che J."/>
            <person name="Ge C."/>
            <person name="Shi H."/>
            <person name="Pan Z."/>
            <person name="Liu X."/>
        </authorList>
    </citation>
    <scope>NUCLEOTIDE SEQUENCE [LARGE SCALE GENOMIC DNA]</scope>
    <source>
        <strain evidence="19">DSM 4</strain>
    </source>
</reference>
<evidence type="ECO:0000256" key="7">
    <source>
        <dbReference type="ARBA" id="ARBA00022573"/>
    </source>
</evidence>
<name>A0A0M0GIK4_SPOGL</name>
<comment type="pathway">
    <text evidence="2 16">Cofactor biosynthesis; adenosylcobalamin biosynthesis; adenosylcobalamin from cob(II)yrinate a,c-diamide: step 2/7.</text>
</comment>
<dbReference type="GO" id="GO:0005737">
    <property type="term" value="C:cytoplasm"/>
    <property type="evidence" value="ECO:0007669"/>
    <property type="project" value="UniProtKB-SubCell"/>
</dbReference>
<dbReference type="EMBL" id="LGUF01000007">
    <property type="protein sequence ID" value="KON89679.1"/>
    <property type="molecule type" value="Genomic_DNA"/>
</dbReference>
<dbReference type="PANTHER" id="PTHR12213">
    <property type="entry name" value="CORRINOID ADENOSYLTRANSFERASE"/>
    <property type="match status" value="1"/>
</dbReference>
<dbReference type="PATRIC" id="fig|1459.3.peg.5413"/>
<evidence type="ECO:0000256" key="9">
    <source>
        <dbReference type="ARBA" id="ARBA00022741"/>
    </source>
</evidence>
<proteinExistence type="inferred from homology"/>
<evidence type="ECO:0000256" key="14">
    <source>
        <dbReference type="ARBA" id="ARBA00048555"/>
    </source>
</evidence>
<evidence type="ECO:0000256" key="3">
    <source>
        <dbReference type="ARBA" id="ARBA00007487"/>
    </source>
</evidence>
<evidence type="ECO:0000256" key="11">
    <source>
        <dbReference type="ARBA" id="ARBA00031529"/>
    </source>
</evidence>